<dbReference type="RefSeq" id="WP_013524964.1">
    <property type="nucleotide sequence ID" value="NC_014917.1"/>
</dbReference>
<evidence type="ECO:0000256" key="1">
    <source>
        <dbReference type="ARBA" id="ARBA00006611"/>
    </source>
</evidence>
<dbReference type="KEGG" id="tam:Theam_1804"/>
<dbReference type="PANTHER" id="PTHR30258:SF1">
    <property type="entry name" value="PROTEIN TRANSPORT PROTEIN HOFB HOMOLOG"/>
    <property type="match status" value="1"/>
</dbReference>
<proteinExistence type="inferred from homology"/>
<dbReference type="Proteomes" id="UP000006362">
    <property type="component" value="Plasmid pTHEAM01"/>
</dbReference>
<dbReference type="CDD" id="cd01129">
    <property type="entry name" value="PulE-GspE-like"/>
    <property type="match status" value="1"/>
</dbReference>
<evidence type="ECO:0000256" key="2">
    <source>
        <dbReference type="ARBA" id="ARBA00022741"/>
    </source>
</evidence>
<dbReference type="eggNOG" id="COG2804">
    <property type="taxonomic scope" value="Bacteria"/>
</dbReference>
<dbReference type="InterPro" id="IPR027417">
    <property type="entry name" value="P-loop_NTPase"/>
</dbReference>
<reference evidence="5" key="1">
    <citation type="submission" date="2011-01" db="EMBL/GenBank/DDBJ databases">
        <title>Complete sequence of plasmid of Thermovibrio ammonificans HB-1.</title>
        <authorList>
            <consortium name="US DOE Joint Genome Institute"/>
            <person name="Lucas S."/>
            <person name="Copeland A."/>
            <person name="Lapidus A."/>
            <person name="Cheng J.-F."/>
            <person name="Goodwin L."/>
            <person name="Pitluck S."/>
            <person name="Davenport K."/>
            <person name="Detter J.C."/>
            <person name="Han C."/>
            <person name="Tapia R."/>
            <person name="Land M."/>
            <person name="Hauser L."/>
            <person name="Kyrpides N."/>
            <person name="Ivanova N."/>
            <person name="Ovchinnikova G."/>
            <person name="Vetriani C."/>
            <person name="Woyke T."/>
        </authorList>
    </citation>
    <scope>NUCLEOTIDE SEQUENCE [LARGE SCALE GENOMIC DNA]</scope>
    <source>
        <strain evidence="5">HB-1</strain>
        <plasmid evidence="5">pTHEAM01</plasmid>
    </source>
</reference>
<name>E8T6T7_THEA1</name>
<feature type="domain" description="Bacterial type II secretion system protein E" evidence="4">
    <location>
        <begin position="331"/>
        <end position="345"/>
    </location>
</feature>
<dbReference type="SUPFAM" id="SSF52540">
    <property type="entry name" value="P-loop containing nucleoside triphosphate hydrolases"/>
    <property type="match status" value="1"/>
</dbReference>
<protein>
    <submittedName>
        <fullName evidence="5">Type II secretion system protein E</fullName>
    </submittedName>
</protein>
<keyword evidence="2" id="KW-0547">Nucleotide-binding</keyword>
<dbReference type="Pfam" id="PF00437">
    <property type="entry name" value="T2SSE"/>
    <property type="match status" value="1"/>
</dbReference>
<accession>E8T6T7</accession>
<dbReference type="GO" id="GO:0005524">
    <property type="term" value="F:ATP binding"/>
    <property type="evidence" value="ECO:0007669"/>
    <property type="project" value="UniProtKB-KW"/>
</dbReference>
<evidence type="ECO:0000313" key="5">
    <source>
        <dbReference type="EMBL" id="ADU97760.1"/>
    </source>
</evidence>
<dbReference type="InterPro" id="IPR003593">
    <property type="entry name" value="AAA+_ATPase"/>
</dbReference>
<dbReference type="GO" id="GO:0005886">
    <property type="term" value="C:plasma membrane"/>
    <property type="evidence" value="ECO:0007669"/>
    <property type="project" value="TreeGrafter"/>
</dbReference>
<evidence type="ECO:0000313" key="6">
    <source>
        <dbReference type="Proteomes" id="UP000006362"/>
    </source>
</evidence>
<organism evidence="5 6">
    <name type="scientific">Thermovibrio ammonificans (strain DSM 15698 / JCM 12110 / HB-1)</name>
    <dbReference type="NCBI Taxonomy" id="648996"/>
    <lineage>
        <taxon>Bacteria</taxon>
        <taxon>Pseudomonadati</taxon>
        <taxon>Aquificota</taxon>
        <taxon>Aquificia</taxon>
        <taxon>Desulfurobacteriales</taxon>
        <taxon>Desulfurobacteriaceae</taxon>
        <taxon>Thermovibrio</taxon>
    </lineage>
</organism>
<dbReference type="InterPro" id="IPR001482">
    <property type="entry name" value="T2SS/T4SS_dom"/>
</dbReference>
<dbReference type="PROSITE" id="PS00662">
    <property type="entry name" value="T2SP_E"/>
    <property type="match status" value="1"/>
</dbReference>
<dbReference type="EMBL" id="CP002445">
    <property type="protein sequence ID" value="ADU97760.1"/>
    <property type="molecule type" value="Genomic_DNA"/>
</dbReference>
<dbReference type="OrthoDB" id="9765501at2"/>
<dbReference type="PANTHER" id="PTHR30258">
    <property type="entry name" value="TYPE II SECRETION SYSTEM PROTEIN GSPE-RELATED"/>
    <property type="match status" value="1"/>
</dbReference>
<evidence type="ECO:0000259" key="4">
    <source>
        <dbReference type="PROSITE" id="PS00662"/>
    </source>
</evidence>
<dbReference type="Gene3D" id="3.30.450.90">
    <property type="match status" value="1"/>
</dbReference>
<dbReference type="Gene3D" id="3.40.50.300">
    <property type="entry name" value="P-loop containing nucleotide triphosphate hydrolases"/>
    <property type="match status" value="1"/>
</dbReference>
<dbReference type="GO" id="GO:0016887">
    <property type="term" value="F:ATP hydrolysis activity"/>
    <property type="evidence" value="ECO:0007669"/>
    <property type="project" value="TreeGrafter"/>
</dbReference>
<keyword evidence="6" id="KW-1185">Reference proteome</keyword>
<dbReference type="SMART" id="SM00382">
    <property type="entry name" value="AAA"/>
    <property type="match status" value="1"/>
</dbReference>
<gene>
    <name evidence="5" type="ordered locus">Theam_1804</name>
</gene>
<dbReference type="AlphaFoldDB" id="E8T6T7"/>
<geneLocation type="plasmid" evidence="5 6">
    <name>pTHEAM01</name>
</geneLocation>
<keyword evidence="3" id="KW-0067">ATP-binding</keyword>
<comment type="similarity">
    <text evidence="1">Belongs to the GSP E family.</text>
</comment>
<keyword evidence="5" id="KW-0614">Plasmid</keyword>
<sequence>MFLDSLQPDEKEAILLEIEKGKNVWEAIASLPVVRPELFRLAAEERGYEFVPAPPESARKEGEIFVDHDRRTVYTWNPSIVPSELTDYEIVIVPPVPGREEGDEDNFWLNLIKQAVLSGWGDIHYEPTPAAYRVRVRNSLGRIETVRTLDKEVGQRLLRQFLTLADAKTSNLNVPIDASINFRDVTSTEPSKKKLRDFLEKLKATPCDMRVSVIPTVNGPSCVIRILPKNQKLRSLEELGYSLQHIERLSGYPLLSKGMILVVGPTGSGKSTLIRAMALMADPEKRKIVSIEDPVEAEIPGVQQVEVRLPVYDDDGKLIGIDFAHAIRAFMRQNPDVILVGEIRDRETARAAIAASNTGHLLISTLHANDEVEAIKRLLDLAQDPDIAKVVNQMRLIVAQRLVPRVCPRCRELGLFPRVEINDQFLARLPVETRELLDEKLKGQMVLSRQIKQTCGQCKGGFVGRIPVLGILEFNREIRDFIIGSGGTFETEEFLSHAKKWGFRPYSDDVLERVRQEEVTIEDALEIL</sequence>
<dbReference type="HOGENOM" id="CLU_013446_2_2_0"/>
<evidence type="ECO:0000256" key="3">
    <source>
        <dbReference type="ARBA" id="ARBA00022840"/>
    </source>
</evidence>